<dbReference type="STRING" id="660517.SAMN04487946_1093"/>
<name>A0A1H3I559_9EURY</name>
<feature type="transmembrane region" description="Helical" evidence="1">
    <location>
        <begin position="6"/>
        <end position="28"/>
    </location>
</feature>
<dbReference type="RefSeq" id="WP_089767862.1">
    <property type="nucleotide sequence ID" value="NZ_FNPB01000009.1"/>
</dbReference>
<feature type="transmembrane region" description="Helical" evidence="1">
    <location>
        <begin position="74"/>
        <end position="92"/>
    </location>
</feature>
<protein>
    <submittedName>
        <fullName evidence="2">Uncharacterized membrane protein YphA, DoxX/SURF4 family</fullName>
    </submittedName>
</protein>
<gene>
    <name evidence="2" type="ORF">SAMN04487946_1093</name>
</gene>
<dbReference type="Proteomes" id="UP000199170">
    <property type="component" value="Unassembled WGS sequence"/>
</dbReference>
<accession>A0A1H3I559</accession>
<evidence type="ECO:0000256" key="1">
    <source>
        <dbReference type="SAM" id="Phobius"/>
    </source>
</evidence>
<sequence>MAVSPVVSDVAFILGRTMFAAVVGYLALGNLFDLESSIGYAESKGAPLASVTVPLGSLGLIAGALAVLVGFYPAVGVLAIVAFLTPITVIIHDFWTMEGQARQNEQIHFLKNLGLIGTALVFLSLSTSAWPLAIGVGM</sequence>
<feature type="transmembrane region" description="Helical" evidence="1">
    <location>
        <begin position="113"/>
        <end position="133"/>
    </location>
</feature>
<dbReference type="AlphaFoldDB" id="A0A1H3I559"/>
<feature type="transmembrane region" description="Helical" evidence="1">
    <location>
        <begin position="48"/>
        <end position="68"/>
    </location>
</feature>
<dbReference type="EMBL" id="FNPB01000009">
    <property type="protein sequence ID" value="SDY22857.1"/>
    <property type="molecule type" value="Genomic_DNA"/>
</dbReference>
<evidence type="ECO:0000313" key="2">
    <source>
        <dbReference type="EMBL" id="SDY22857.1"/>
    </source>
</evidence>
<keyword evidence="1" id="KW-0472">Membrane</keyword>
<keyword evidence="1" id="KW-1133">Transmembrane helix</keyword>
<proteinExistence type="predicted"/>
<reference evidence="3" key="1">
    <citation type="submission" date="2016-10" db="EMBL/GenBank/DDBJ databases">
        <authorList>
            <person name="Varghese N."/>
            <person name="Submissions S."/>
        </authorList>
    </citation>
    <scope>NUCLEOTIDE SEQUENCE [LARGE SCALE GENOMIC DNA]</scope>
    <source>
        <strain evidence="3">CGMCC 1.10118</strain>
    </source>
</reference>
<keyword evidence="1" id="KW-0812">Transmembrane</keyword>
<organism evidence="2 3">
    <name type="scientific">Halobellus clavatus</name>
    <dbReference type="NCBI Taxonomy" id="660517"/>
    <lineage>
        <taxon>Archaea</taxon>
        <taxon>Methanobacteriati</taxon>
        <taxon>Methanobacteriota</taxon>
        <taxon>Stenosarchaea group</taxon>
        <taxon>Halobacteria</taxon>
        <taxon>Halobacteriales</taxon>
        <taxon>Haloferacaceae</taxon>
        <taxon>Halobellus</taxon>
    </lineage>
</organism>
<keyword evidence="3" id="KW-1185">Reference proteome</keyword>
<evidence type="ECO:0000313" key="3">
    <source>
        <dbReference type="Proteomes" id="UP000199170"/>
    </source>
</evidence>
<dbReference type="OrthoDB" id="333702at2157"/>